<dbReference type="PANTHER" id="PTHR43877:SF1">
    <property type="entry name" value="ACETYLTRANSFERASE"/>
    <property type="match status" value="1"/>
</dbReference>
<evidence type="ECO:0000313" key="5">
    <source>
        <dbReference type="Proteomes" id="UP000198373"/>
    </source>
</evidence>
<keyword evidence="1 4" id="KW-0808">Transferase</keyword>
<dbReference type="Proteomes" id="UP000198373">
    <property type="component" value="Unassembled WGS sequence"/>
</dbReference>
<gene>
    <name evidence="4" type="ORF">SAMN06893096_101486</name>
</gene>
<keyword evidence="2" id="KW-0012">Acyltransferase</keyword>
<dbReference type="Gene3D" id="3.40.630.30">
    <property type="match status" value="1"/>
</dbReference>
<proteinExistence type="predicted"/>
<feature type="domain" description="N-acetyltransferase" evidence="3">
    <location>
        <begin position="1"/>
        <end position="145"/>
    </location>
</feature>
<dbReference type="PANTHER" id="PTHR43877">
    <property type="entry name" value="AMINOALKYLPHOSPHONATE N-ACETYLTRANSFERASE-RELATED-RELATED"/>
    <property type="match status" value="1"/>
</dbReference>
<dbReference type="AlphaFoldDB" id="A0A239B925"/>
<name>A0A239B925_9ACTN</name>
<evidence type="ECO:0000256" key="1">
    <source>
        <dbReference type="ARBA" id="ARBA00022679"/>
    </source>
</evidence>
<dbReference type="CDD" id="cd04301">
    <property type="entry name" value="NAT_SF"/>
    <property type="match status" value="1"/>
</dbReference>
<dbReference type="GO" id="GO:0016747">
    <property type="term" value="F:acyltransferase activity, transferring groups other than amino-acyl groups"/>
    <property type="evidence" value="ECO:0007669"/>
    <property type="project" value="InterPro"/>
</dbReference>
<keyword evidence="5" id="KW-1185">Reference proteome</keyword>
<sequence>MRRAAPGDVPRLVELLTLGASRPGKEDRTDEAGYRRALAEIDAAARNEVLVAVDGGEVVGVCQVFAVRHLQERGGLCAEVESVHVHPDARGRGAGSVLLRAAVEQARAWGCYRVQLTSDKSRRAAHRFYARHGFTATHEGFKLRL</sequence>
<dbReference type="Pfam" id="PF00583">
    <property type="entry name" value="Acetyltransf_1"/>
    <property type="match status" value="1"/>
</dbReference>
<accession>A0A239B925</accession>
<organism evidence="4 5">
    <name type="scientific">Geodermatophilus pulveris</name>
    <dbReference type="NCBI Taxonomy" id="1564159"/>
    <lineage>
        <taxon>Bacteria</taxon>
        <taxon>Bacillati</taxon>
        <taxon>Actinomycetota</taxon>
        <taxon>Actinomycetes</taxon>
        <taxon>Geodermatophilales</taxon>
        <taxon>Geodermatophilaceae</taxon>
        <taxon>Geodermatophilus</taxon>
    </lineage>
</organism>
<dbReference type="InterPro" id="IPR050832">
    <property type="entry name" value="Bact_Acetyltransf"/>
</dbReference>
<evidence type="ECO:0000256" key="2">
    <source>
        <dbReference type="ARBA" id="ARBA00023315"/>
    </source>
</evidence>
<protein>
    <submittedName>
        <fullName evidence="4">Predicted N-acetyltransferase YhbS</fullName>
    </submittedName>
</protein>
<evidence type="ECO:0000313" key="4">
    <source>
        <dbReference type="EMBL" id="SNS03603.1"/>
    </source>
</evidence>
<evidence type="ECO:0000259" key="3">
    <source>
        <dbReference type="PROSITE" id="PS51186"/>
    </source>
</evidence>
<dbReference type="InterPro" id="IPR016181">
    <property type="entry name" value="Acyl_CoA_acyltransferase"/>
</dbReference>
<reference evidence="5" key="1">
    <citation type="submission" date="2017-06" db="EMBL/GenBank/DDBJ databases">
        <authorList>
            <person name="Varghese N."/>
            <person name="Submissions S."/>
        </authorList>
    </citation>
    <scope>NUCLEOTIDE SEQUENCE [LARGE SCALE GENOMIC DNA]</scope>
    <source>
        <strain evidence="5">DSM 46839</strain>
    </source>
</reference>
<dbReference type="EMBL" id="FZOO01000001">
    <property type="protein sequence ID" value="SNS03603.1"/>
    <property type="molecule type" value="Genomic_DNA"/>
</dbReference>
<dbReference type="InterPro" id="IPR000182">
    <property type="entry name" value="GNAT_dom"/>
</dbReference>
<dbReference type="SUPFAM" id="SSF55729">
    <property type="entry name" value="Acyl-CoA N-acyltransferases (Nat)"/>
    <property type="match status" value="1"/>
</dbReference>
<dbReference type="PROSITE" id="PS51186">
    <property type="entry name" value="GNAT"/>
    <property type="match status" value="1"/>
</dbReference>